<dbReference type="RefSeq" id="WP_337778957.1">
    <property type="nucleotide sequence ID" value="NZ_CP051461.1"/>
</dbReference>
<name>A0A6H2H581_9BURK</name>
<protein>
    <recommendedName>
        <fullName evidence="1">RES domain-containing protein</fullName>
    </recommendedName>
</protein>
<gene>
    <name evidence="2" type="ORF">HC248_00294</name>
</gene>
<organism evidence="2 3">
    <name type="scientific">Polaromonas vacuolata</name>
    <dbReference type="NCBI Taxonomy" id="37448"/>
    <lineage>
        <taxon>Bacteria</taxon>
        <taxon>Pseudomonadati</taxon>
        <taxon>Pseudomonadota</taxon>
        <taxon>Betaproteobacteria</taxon>
        <taxon>Burkholderiales</taxon>
        <taxon>Comamonadaceae</taxon>
        <taxon>Polaromonas</taxon>
    </lineage>
</organism>
<dbReference type="Proteomes" id="UP000502041">
    <property type="component" value="Chromosome"/>
</dbReference>
<evidence type="ECO:0000313" key="2">
    <source>
        <dbReference type="EMBL" id="QJC55031.1"/>
    </source>
</evidence>
<reference evidence="2 3" key="1">
    <citation type="submission" date="2020-04" db="EMBL/GenBank/DDBJ databases">
        <title>Complete genome of a Psychrophilic, Marine, Gas Vacuolate Bacterium Polaromonas vacuolata KCTC 22033T.</title>
        <authorList>
            <person name="Hwang K."/>
            <person name="Kim K.M."/>
        </authorList>
    </citation>
    <scope>NUCLEOTIDE SEQUENCE [LARGE SCALE GENOMIC DNA]</scope>
    <source>
        <strain evidence="2 3">KCTC 22033</strain>
    </source>
</reference>
<keyword evidence="3" id="KW-1185">Reference proteome</keyword>
<dbReference type="Pfam" id="PF08808">
    <property type="entry name" value="RES"/>
    <property type="match status" value="1"/>
</dbReference>
<evidence type="ECO:0000259" key="1">
    <source>
        <dbReference type="Pfam" id="PF08808"/>
    </source>
</evidence>
<dbReference type="KEGG" id="pvac:HC248_00294"/>
<dbReference type="InterPro" id="IPR014914">
    <property type="entry name" value="RES_dom"/>
</dbReference>
<sequence>MTARPWSGAWLDSATSHQSMLAWRGVESQHVVSTLRLVDSAQEQILLELLLEQSKPKLPPKPQMPPIRVQKHYLLYTPFRYRPQHPSRFRPAGSLGIWYGAENLYTACAEVAYWRSRFTLDSTALAGTVLLTEHSFFSGKGRRRSD</sequence>
<dbReference type="EMBL" id="CP051461">
    <property type="protein sequence ID" value="QJC55031.1"/>
    <property type="molecule type" value="Genomic_DNA"/>
</dbReference>
<proteinExistence type="predicted"/>
<dbReference type="AlphaFoldDB" id="A0A6H2H581"/>
<evidence type="ECO:0000313" key="3">
    <source>
        <dbReference type="Proteomes" id="UP000502041"/>
    </source>
</evidence>
<accession>A0A6H2H581</accession>
<feature type="domain" description="RES" evidence="1">
    <location>
        <begin position="68"/>
        <end position="137"/>
    </location>
</feature>